<keyword evidence="5" id="KW-1185">Reference proteome</keyword>
<dbReference type="InterPro" id="IPR013783">
    <property type="entry name" value="Ig-like_fold"/>
</dbReference>
<keyword evidence="2" id="KW-1015">Disulfide bond</keyword>
<evidence type="ECO:0000259" key="4">
    <source>
        <dbReference type="PROSITE" id="PS50835"/>
    </source>
</evidence>
<dbReference type="AlphaFoldDB" id="A0A0N5AXD1"/>
<evidence type="ECO:0000256" key="3">
    <source>
        <dbReference type="ARBA" id="ARBA00023319"/>
    </source>
</evidence>
<dbReference type="STRING" id="451379.A0A0N5AXD1"/>
<dbReference type="Gene3D" id="2.60.40.10">
    <property type="entry name" value="Immunoglobulins"/>
    <property type="match status" value="2"/>
</dbReference>
<proteinExistence type="predicted"/>
<dbReference type="PANTHER" id="PTHR13817:SF73">
    <property type="entry name" value="FIBRONECTIN TYPE-III DOMAIN-CONTAINING PROTEIN"/>
    <property type="match status" value="1"/>
</dbReference>
<name>A0A0N5AXD1_9BILA</name>
<dbReference type="Pfam" id="PF07679">
    <property type="entry name" value="I-set"/>
    <property type="match status" value="1"/>
</dbReference>
<dbReference type="InterPro" id="IPR050964">
    <property type="entry name" value="Striated_Muscle_Regulatory"/>
</dbReference>
<evidence type="ECO:0000256" key="1">
    <source>
        <dbReference type="ARBA" id="ARBA00022737"/>
    </source>
</evidence>
<dbReference type="PANTHER" id="PTHR13817">
    <property type="entry name" value="TITIN"/>
    <property type="match status" value="1"/>
</dbReference>
<dbReference type="SMART" id="SM00408">
    <property type="entry name" value="IGc2"/>
    <property type="match status" value="2"/>
</dbReference>
<evidence type="ECO:0000313" key="5">
    <source>
        <dbReference type="Proteomes" id="UP000046393"/>
    </source>
</evidence>
<dbReference type="InterPro" id="IPR003598">
    <property type="entry name" value="Ig_sub2"/>
</dbReference>
<organism evidence="5 6">
    <name type="scientific">Syphacia muris</name>
    <dbReference type="NCBI Taxonomy" id="451379"/>
    <lineage>
        <taxon>Eukaryota</taxon>
        <taxon>Metazoa</taxon>
        <taxon>Ecdysozoa</taxon>
        <taxon>Nematoda</taxon>
        <taxon>Chromadorea</taxon>
        <taxon>Rhabditida</taxon>
        <taxon>Spirurina</taxon>
        <taxon>Oxyuridomorpha</taxon>
        <taxon>Oxyuroidea</taxon>
        <taxon>Oxyuridae</taxon>
        <taxon>Syphacia</taxon>
    </lineage>
</organism>
<reference evidence="6" key="1">
    <citation type="submission" date="2017-02" db="UniProtKB">
        <authorList>
            <consortium name="WormBaseParasite"/>
        </authorList>
    </citation>
    <scope>IDENTIFICATION</scope>
</reference>
<dbReference type="SUPFAM" id="SSF48726">
    <property type="entry name" value="Immunoglobulin"/>
    <property type="match status" value="2"/>
</dbReference>
<sequence length="273" mass="31369">MLQKFKLELEDSGTLLFDIEKQFYRHFLALQRSSTTDIFNQNHLSKQTNKYDILEQYIAFEERPSSVEAKAGDTVTLKCSASGNPPPNIFWLFNNKPYEELEDDEDLLEDELNEGKFVVGETLTSSKLVIDCIQSRNAGSYACVAYNQKQRIVSEVEVTVYRGHQCNKKLSYAPRISVWTSERMENCYLAVQLYCRTSYNTVETRIQWHHYNGSELSDRLYKVLENGDLFIPVVLPEMLGSYICVATNSYGEDQITTSFIPLEPEDGTKTNIV</sequence>
<accession>A0A0N5AXD1</accession>
<dbReference type="FunFam" id="2.60.40.10:FF:000032">
    <property type="entry name" value="palladin isoform X1"/>
    <property type="match status" value="1"/>
</dbReference>
<evidence type="ECO:0000313" key="6">
    <source>
        <dbReference type="WBParaSite" id="SMUV_0000960701-mRNA-1"/>
    </source>
</evidence>
<dbReference type="SMART" id="SM00409">
    <property type="entry name" value="IG"/>
    <property type="match status" value="2"/>
</dbReference>
<dbReference type="InterPro" id="IPR003599">
    <property type="entry name" value="Ig_sub"/>
</dbReference>
<keyword evidence="1" id="KW-0677">Repeat</keyword>
<dbReference type="WBParaSite" id="SMUV_0000960701-mRNA-1">
    <property type="protein sequence ID" value="SMUV_0000960701-mRNA-1"/>
    <property type="gene ID" value="SMUV_0000960701"/>
</dbReference>
<feature type="domain" description="Ig-like" evidence="4">
    <location>
        <begin position="55"/>
        <end position="159"/>
    </location>
</feature>
<keyword evidence="3" id="KW-0393">Immunoglobulin domain</keyword>
<dbReference type="InterPro" id="IPR007110">
    <property type="entry name" value="Ig-like_dom"/>
</dbReference>
<feature type="domain" description="Ig-like" evidence="4">
    <location>
        <begin position="174"/>
        <end position="256"/>
    </location>
</feature>
<dbReference type="InterPro" id="IPR013098">
    <property type="entry name" value="Ig_I-set"/>
</dbReference>
<dbReference type="InterPro" id="IPR036179">
    <property type="entry name" value="Ig-like_dom_sf"/>
</dbReference>
<protein>
    <submittedName>
        <fullName evidence="6">Ig-like domain-containing protein</fullName>
    </submittedName>
</protein>
<evidence type="ECO:0000256" key="2">
    <source>
        <dbReference type="ARBA" id="ARBA00023157"/>
    </source>
</evidence>
<dbReference type="Proteomes" id="UP000046393">
    <property type="component" value="Unplaced"/>
</dbReference>
<dbReference type="PROSITE" id="PS50835">
    <property type="entry name" value="IG_LIKE"/>
    <property type="match status" value="2"/>
</dbReference>